<protein>
    <recommendedName>
        <fullName evidence="4">Antitoxin VapB29</fullName>
    </recommendedName>
</protein>
<gene>
    <name evidence="2" type="ORF">SAMN06893096_105299</name>
</gene>
<keyword evidence="3" id="KW-1185">Reference proteome</keyword>
<accession>A0A239FXU9</accession>
<reference evidence="3" key="1">
    <citation type="submission" date="2017-06" db="EMBL/GenBank/DDBJ databases">
        <authorList>
            <person name="Varghese N."/>
            <person name="Submissions S."/>
        </authorList>
    </citation>
    <scope>NUCLEOTIDE SEQUENCE [LARGE SCALE GENOMIC DNA]</scope>
    <source>
        <strain evidence="3">DSM 46839</strain>
    </source>
</reference>
<evidence type="ECO:0000313" key="2">
    <source>
        <dbReference type="EMBL" id="SNS61575.1"/>
    </source>
</evidence>
<dbReference type="OrthoDB" id="3259334at2"/>
<name>A0A239FXU9_9ACTN</name>
<evidence type="ECO:0000256" key="1">
    <source>
        <dbReference type="SAM" id="MobiDB-lite"/>
    </source>
</evidence>
<sequence>MRTTIDLPEDLHRLTTAIARDAGTSLSETVTKLLRSALATPGPSRVTVSPVTGMRVLSLGGGPVTSEDVRSLDDDE</sequence>
<evidence type="ECO:0008006" key="4">
    <source>
        <dbReference type="Google" id="ProtNLM"/>
    </source>
</evidence>
<dbReference type="Proteomes" id="UP000198373">
    <property type="component" value="Unassembled WGS sequence"/>
</dbReference>
<evidence type="ECO:0000313" key="3">
    <source>
        <dbReference type="Proteomes" id="UP000198373"/>
    </source>
</evidence>
<feature type="compositionally biased region" description="Basic and acidic residues" evidence="1">
    <location>
        <begin position="67"/>
        <end position="76"/>
    </location>
</feature>
<dbReference type="EMBL" id="FZOO01000005">
    <property type="protein sequence ID" value="SNS61575.1"/>
    <property type="molecule type" value="Genomic_DNA"/>
</dbReference>
<proteinExistence type="predicted"/>
<organism evidence="2 3">
    <name type="scientific">Geodermatophilus pulveris</name>
    <dbReference type="NCBI Taxonomy" id="1564159"/>
    <lineage>
        <taxon>Bacteria</taxon>
        <taxon>Bacillati</taxon>
        <taxon>Actinomycetota</taxon>
        <taxon>Actinomycetes</taxon>
        <taxon>Geodermatophilales</taxon>
        <taxon>Geodermatophilaceae</taxon>
        <taxon>Geodermatophilus</taxon>
    </lineage>
</organism>
<feature type="region of interest" description="Disordered" evidence="1">
    <location>
        <begin position="57"/>
        <end position="76"/>
    </location>
</feature>
<dbReference type="AlphaFoldDB" id="A0A239FXU9"/>